<feature type="region of interest" description="Disordered" evidence="1">
    <location>
        <begin position="28"/>
        <end position="69"/>
    </location>
</feature>
<dbReference type="EMBL" id="PVEM01000012">
    <property type="protein sequence ID" value="PTD04235.1"/>
    <property type="molecule type" value="Genomic_DNA"/>
</dbReference>
<evidence type="ECO:0000256" key="1">
    <source>
        <dbReference type="SAM" id="MobiDB-lite"/>
    </source>
</evidence>
<evidence type="ECO:0000313" key="4">
    <source>
        <dbReference type="Proteomes" id="UP000241587"/>
    </source>
</evidence>
<evidence type="ECO:0000313" key="2">
    <source>
        <dbReference type="EMBL" id="PTD04235.1"/>
    </source>
</evidence>
<keyword evidence="4" id="KW-1185">Reference proteome</keyword>
<gene>
    <name evidence="2" type="ORF">FCULG_00001267</name>
    <name evidence="3" type="ORF">HYE67_004079</name>
</gene>
<sequence>MGLETNVDPASSYPYTANISEIVTVKPRRSPEATRLSLFKDDNSPITPEGLTHGGNPPLSAHEHPLPGP</sequence>
<reference evidence="2 4" key="1">
    <citation type="submission" date="2018-02" db="EMBL/GenBank/DDBJ databases">
        <title>Fusarium culmorum secondary metabolites in fungal-bacterial-plant interactions.</title>
        <authorList>
            <person name="Schmidt R."/>
        </authorList>
    </citation>
    <scope>NUCLEOTIDE SEQUENCE [LARGE SCALE GENOMIC DNA]</scope>
    <source>
        <strain evidence="2 4">PV</strain>
    </source>
</reference>
<proteinExistence type="predicted"/>
<name>A0A2T4GL50_FUSCU</name>
<organism evidence="2 4">
    <name type="scientific">Fusarium culmorum</name>
    <dbReference type="NCBI Taxonomy" id="5516"/>
    <lineage>
        <taxon>Eukaryota</taxon>
        <taxon>Fungi</taxon>
        <taxon>Dikarya</taxon>
        <taxon>Ascomycota</taxon>
        <taxon>Pezizomycotina</taxon>
        <taxon>Sordariomycetes</taxon>
        <taxon>Hypocreomycetidae</taxon>
        <taxon>Hypocreales</taxon>
        <taxon>Nectriaceae</taxon>
        <taxon>Fusarium</taxon>
    </lineage>
</organism>
<evidence type="ECO:0000313" key="3">
    <source>
        <dbReference type="EMBL" id="QPC61848.1"/>
    </source>
</evidence>
<protein>
    <submittedName>
        <fullName evidence="2">Uncharacterized protein</fullName>
    </submittedName>
</protein>
<dbReference type="EMBL" id="CP064748">
    <property type="protein sequence ID" value="QPC61848.1"/>
    <property type="molecule type" value="Genomic_DNA"/>
</dbReference>
<dbReference type="Proteomes" id="UP000241587">
    <property type="component" value="Unassembled WGS sequence"/>
</dbReference>
<accession>A0A2T4GL50</accession>
<dbReference type="Proteomes" id="UP000663297">
    <property type="component" value="Chromosome 2"/>
</dbReference>
<dbReference type="AlphaFoldDB" id="A0A2T4GL50"/>
<reference evidence="3" key="2">
    <citation type="submission" date="2020-11" db="EMBL/GenBank/DDBJ databases">
        <title>The chromosome-scale genome resource for two endophytic Fusarium species: F. culmorum and F. pseudograminearum.</title>
        <authorList>
            <person name="Yuan Z."/>
        </authorList>
    </citation>
    <scope>NUCLEOTIDE SEQUENCE</scope>
    <source>
        <strain evidence="3">Class2-1B</strain>
    </source>
</reference>